<proteinExistence type="predicted"/>
<dbReference type="InterPro" id="IPR036179">
    <property type="entry name" value="Ig-like_dom_sf"/>
</dbReference>
<protein>
    <recommendedName>
        <fullName evidence="3">Immunoglobulin V-set domain-containing protein</fullName>
    </recommendedName>
</protein>
<dbReference type="SUPFAM" id="SSF48726">
    <property type="entry name" value="Immunoglobulin"/>
    <property type="match status" value="1"/>
</dbReference>
<dbReference type="InterPro" id="IPR013106">
    <property type="entry name" value="Ig_V-set"/>
</dbReference>
<evidence type="ECO:0000313" key="4">
    <source>
        <dbReference type="EMBL" id="EFB18062.1"/>
    </source>
</evidence>
<keyword evidence="1" id="KW-0732">Signal</keyword>
<dbReference type="InterPro" id="IPR013783">
    <property type="entry name" value="Ig-like_fold"/>
</dbReference>
<dbReference type="InterPro" id="IPR050413">
    <property type="entry name" value="TCR_beta_variable"/>
</dbReference>
<dbReference type="PANTHER" id="PTHR23268:SF82">
    <property type="entry name" value="NON-FUNCTIONAL T CELL RECEPTOR BETA VARIABLE 23-1-RELATED"/>
    <property type="match status" value="1"/>
</dbReference>
<dbReference type="GO" id="GO:0007166">
    <property type="term" value="P:cell surface receptor signaling pathway"/>
    <property type="evidence" value="ECO:0007669"/>
    <property type="project" value="TreeGrafter"/>
</dbReference>
<evidence type="ECO:0000259" key="3">
    <source>
        <dbReference type="Pfam" id="PF07686"/>
    </source>
</evidence>
<accession>D2HP28</accession>
<dbReference type="GO" id="GO:0002376">
    <property type="term" value="P:immune system process"/>
    <property type="evidence" value="ECO:0007669"/>
    <property type="project" value="UniProtKB-KW"/>
</dbReference>
<dbReference type="Pfam" id="PF07686">
    <property type="entry name" value="V-set"/>
    <property type="match status" value="1"/>
</dbReference>
<sequence>LCLQLLCPLLKGAIDAKVTQTPGRLVKGKGHKARTDCIPEKGHTFVYWYQQTQKKELKFLIYFQNGQVPNQINLLKEQFSDKCPPNSPCVLEIQSSDPEDSALYFRAGS</sequence>
<feature type="non-terminal residue" evidence="4">
    <location>
        <position position="1"/>
    </location>
</feature>
<evidence type="ECO:0000256" key="2">
    <source>
        <dbReference type="ARBA" id="ARBA00022859"/>
    </source>
</evidence>
<dbReference type="PANTHER" id="PTHR23268">
    <property type="entry name" value="T-CELL RECEPTOR BETA CHAIN"/>
    <property type="match status" value="1"/>
</dbReference>
<organism evidence="4">
    <name type="scientific">Ailuropoda melanoleuca</name>
    <name type="common">Giant panda</name>
    <dbReference type="NCBI Taxonomy" id="9646"/>
    <lineage>
        <taxon>Eukaryota</taxon>
        <taxon>Metazoa</taxon>
        <taxon>Chordata</taxon>
        <taxon>Craniata</taxon>
        <taxon>Vertebrata</taxon>
        <taxon>Euteleostomi</taxon>
        <taxon>Mammalia</taxon>
        <taxon>Eutheria</taxon>
        <taxon>Laurasiatheria</taxon>
        <taxon>Carnivora</taxon>
        <taxon>Caniformia</taxon>
        <taxon>Ursidae</taxon>
        <taxon>Ailuropoda</taxon>
    </lineage>
</organism>
<dbReference type="EMBL" id="GL193114">
    <property type="protein sequence ID" value="EFB18062.1"/>
    <property type="molecule type" value="Genomic_DNA"/>
</dbReference>
<keyword evidence="2" id="KW-0391">Immunity</keyword>
<evidence type="ECO:0000256" key="1">
    <source>
        <dbReference type="ARBA" id="ARBA00022729"/>
    </source>
</evidence>
<dbReference type="Gene3D" id="2.60.40.10">
    <property type="entry name" value="Immunoglobulins"/>
    <property type="match status" value="1"/>
</dbReference>
<reference evidence="4" key="1">
    <citation type="journal article" date="2010" name="Nature">
        <title>The sequence and de novo assembly of the giant panda genome.</title>
        <authorList>
            <person name="Li R."/>
            <person name="Fan W."/>
            <person name="Tian G."/>
            <person name="Zhu H."/>
            <person name="He L."/>
            <person name="Cai J."/>
            <person name="Huang Q."/>
            <person name="Cai Q."/>
            <person name="Li B."/>
            <person name="Bai Y."/>
            <person name="Zhang Z."/>
            <person name="Zhang Y."/>
            <person name="Wang W."/>
            <person name="Li J."/>
            <person name="Wei F."/>
            <person name="Li H."/>
            <person name="Jian M."/>
            <person name="Li J."/>
            <person name="Zhang Z."/>
            <person name="Nielsen R."/>
            <person name="Li D."/>
            <person name="Gu W."/>
            <person name="Yang Z."/>
            <person name="Xuan Z."/>
            <person name="Ryder O.A."/>
            <person name="Leung F.C."/>
            <person name="Zhou Y."/>
            <person name="Cao J."/>
            <person name="Sun X."/>
            <person name="Fu Y."/>
            <person name="Fang X."/>
            <person name="Guo X."/>
            <person name="Wang B."/>
            <person name="Hou R."/>
            <person name="Shen F."/>
            <person name="Mu B."/>
            <person name="Ni P."/>
            <person name="Lin R."/>
            <person name="Qian W."/>
            <person name="Wang G."/>
            <person name="Yu C."/>
            <person name="Nie W."/>
            <person name="Wang J."/>
            <person name="Wu Z."/>
            <person name="Liang H."/>
            <person name="Min J."/>
            <person name="Wu Q."/>
            <person name="Cheng S."/>
            <person name="Ruan J."/>
            <person name="Wang M."/>
            <person name="Shi Z."/>
            <person name="Wen M."/>
            <person name="Liu B."/>
            <person name="Ren X."/>
            <person name="Zheng H."/>
            <person name="Dong D."/>
            <person name="Cook K."/>
            <person name="Shan G."/>
            <person name="Zhang H."/>
            <person name="Kosiol C."/>
            <person name="Xie X."/>
            <person name="Lu Z."/>
            <person name="Zheng H."/>
            <person name="Li Y."/>
            <person name="Steiner C.C."/>
            <person name="Lam T.T."/>
            <person name="Lin S."/>
            <person name="Zhang Q."/>
            <person name="Li G."/>
            <person name="Tian J."/>
            <person name="Gong T."/>
            <person name="Liu H."/>
            <person name="Zhang D."/>
            <person name="Fang L."/>
            <person name="Ye C."/>
            <person name="Zhang J."/>
            <person name="Hu W."/>
            <person name="Xu A."/>
            <person name="Ren Y."/>
            <person name="Zhang G."/>
            <person name="Bruford M.W."/>
            <person name="Li Q."/>
            <person name="Ma L."/>
            <person name="Guo Y."/>
            <person name="An N."/>
            <person name="Hu Y."/>
            <person name="Zheng Y."/>
            <person name="Shi Y."/>
            <person name="Li Z."/>
            <person name="Liu Q."/>
            <person name="Chen Y."/>
            <person name="Zhao J."/>
            <person name="Qu N."/>
            <person name="Zhao S."/>
            <person name="Tian F."/>
            <person name="Wang X."/>
            <person name="Wang H."/>
            <person name="Xu L."/>
            <person name="Liu X."/>
            <person name="Vinar T."/>
            <person name="Wang Y."/>
            <person name="Lam T.W."/>
            <person name="Yiu S.M."/>
            <person name="Liu S."/>
            <person name="Zhang H."/>
            <person name="Li D."/>
            <person name="Huang Y."/>
            <person name="Wang X."/>
            <person name="Yang G."/>
            <person name="Jiang Z."/>
            <person name="Wang J."/>
            <person name="Qin N."/>
            <person name="Li L."/>
            <person name="Li J."/>
            <person name="Bolund L."/>
            <person name="Kristiansen K."/>
            <person name="Wong G.K."/>
            <person name="Olson M."/>
            <person name="Zhang X."/>
            <person name="Li S."/>
            <person name="Yang H."/>
            <person name="Wang J."/>
            <person name="Wang J."/>
        </authorList>
    </citation>
    <scope>NUCLEOTIDE SEQUENCE [LARGE SCALE GENOMIC DNA]</scope>
</reference>
<dbReference type="GO" id="GO:0005886">
    <property type="term" value="C:plasma membrane"/>
    <property type="evidence" value="ECO:0007669"/>
    <property type="project" value="TreeGrafter"/>
</dbReference>
<feature type="domain" description="Immunoglobulin V-set" evidence="3">
    <location>
        <begin position="20"/>
        <end position="105"/>
    </location>
</feature>
<name>D2HP28_AILME</name>
<dbReference type="AlphaFoldDB" id="D2HP28"/>
<dbReference type="InParanoid" id="D2HP28"/>
<gene>
    <name evidence="4" type="ORF">PANDA_013500</name>
</gene>
<feature type="non-terminal residue" evidence="4">
    <location>
        <position position="109"/>
    </location>
</feature>